<keyword evidence="2" id="KW-0732">Signal</keyword>
<feature type="compositionally biased region" description="Polar residues" evidence="1">
    <location>
        <begin position="146"/>
        <end position="155"/>
    </location>
</feature>
<organism evidence="3 4">
    <name type="scientific">Penicillium solitum</name>
    <dbReference type="NCBI Taxonomy" id="60172"/>
    <lineage>
        <taxon>Eukaryota</taxon>
        <taxon>Fungi</taxon>
        <taxon>Dikarya</taxon>
        <taxon>Ascomycota</taxon>
        <taxon>Pezizomycotina</taxon>
        <taxon>Eurotiomycetes</taxon>
        <taxon>Eurotiomycetidae</taxon>
        <taxon>Eurotiales</taxon>
        <taxon>Aspergillaceae</taxon>
        <taxon>Penicillium</taxon>
    </lineage>
</organism>
<dbReference type="InterPro" id="IPR004507">
    <property type="entry name" value="UbiX-like"/>
</dbReference>
<evidence type="ECO:0000256" key="1">
    <source>
        <dbReference type="SAM" id="MobiDB-lite"/>
    </source>
</evidence>
<reference evidence="4" key="1">
    <citation type="journal article" date="2017" name="Nat. Microbiol.">
        <title>Global analysis of biosynthetic gene clusters reveals vast potential of secondary metabolite production in Penicillium species.</title>
        <authorList>
            <person name="Nielsen J.C."/>
            <person name="Grijseels S."/>
            <person name="Prigent S."/>
            <person name="Ji B."/>
            <person name="Dainat J."/>
            <person name="Nielsen K.F."/>
            <person name="Frisvad J.C."/>
            <person name="Workman M."/>
            <person name="Nielsen J."/>
        </authorList>
    </citation>
    <scope>NUCLEOTIDE SEQUENCE [LARGE SCALE GENOMIC DNA]</scope>
    <source>
        <strain evidence="4">IBT 29525</strain>
    </source>
</reference>
<evidence type="ECO:0000313" key="4">
    <source>
        <dbReference type="Proteomes" id="UP000191612"/>
    </source>
</evidence>
<keyword evidence="4" id="KW-1185">Reference proteome</keyword>
<protein>
    <submittedName>
        <fullName evidence="3">Uncharacterized protein</fullName>
    </submittedName>
</protein>
<comment type="caution">
    <text evidence="3">The sequence shown here is derived from an EMBL/GenBank/DDBJ whole genome shotgun (WGS) entry which is preliminary data.</text>
</comment>
<feature type="region of interest" description="Disordered" evidence="1">
    <location>
        <begin position="146"/>
        <end position="174"/>
    </location>
</feature>
<dbReference type="Proteomes" id="UP000191612">
    <property type="component" value="Unassembled WGS sequence"/>
</dbReference>
<dbReference type="EMBL" id="MDYO01000023">
    <property type="protein sequence ID" value="OQD94935.1"/>
    <property type="molecule type" value="Genomic_DNA"/>
</dbReference>
<feature type="signal peptide" evidence="2">
    <location>
        <begin position="1"/>
        <end position="21"/>
    </location>
</feature>
<proteinExistence type="predicted"/>
<name>A0A1V6R0G7_9EURO</name>
<evidence type="ECO:0000313" key="3">
    <source>
        <dbReference type="EMBL" id="OQD94935.1"/>
    </source>
</evidence>
<gene>
    <name evidence="3" type="ORF">PENSOL_c023G09231</name>
</gene>
<feature type="chain" id="PRO_5012121942" evidence="2">
    <location>
        <begin position="22"/>
        <end position="260"/>
    </location>
</feature>
<dbReference type="STRING" id="60172.A0A1V6R0G7"/>
<evidence type="ECO:0000256" key="2">
    <source>
        <dbReference type="SAM" id="SignalP"/>
    </source>
</evidence>
<feature type="compositionally biased region" description="Low complexity" evidence="1">
    <location>
        <begin position="157"/>
        <end position="169"/>
    </location>
</feature>
<dbReference type="PANTHER" id="PTHR43374">
    <property type="entry name" value="FLAVIN PRENYLTRANSFERASE"/>
    <property type="match status" value="1"/>
</dbReference>
<accession>A0A1V6R0G7</accession>
<sequence>MQSMSGLTLMVALALVTTVAAAPRPVTDVRPTINMRSSPLQLIAWENLNCTGDFGATHFTDSVLARNISNSLVSRRFKLSCALADQEQLDRSVTKNFTPWYSNKDQLLPELGQKSTPPSSSMDLMISRLESIEEQISSLKADLVQTRANGSSSTGKPHPNSNTSSNPSHRATALAKSPGMHFLEDATGATIFLGSHSDIPAALGCRQSSGVTTINDSVLDQVVPRTYPFTSLWGADAGPNEICRTLPEDVDIMRYARSSD</sequence>
<dbReference type="AlphaFoldDB" id="A0A1V6R0G7"/>
<dbReference type="PANTHER" id="PTHR43374:SF5">
    <property type="entry name" value="ZN(II)2CYS6 TRANSCRIPTION FACTOR (EUROFUNG)"/>
    <property type="match status" value="1"/>
</dbReference>
<dbReference type="GO" id="GO:0016831">
    <property type="term" value="F:carboxy-lyase activity"/>
    <property type="evidence" value="ECO:0007669"/>
    <property type="project" value="TreeGrafter"/>
</dbReference>